<feature type="region of interest" description="Disordered" evidence="1">
    <location>
        <begin position="127"/>
        <end position="168"/>
    </location>
</feature>
<dbReference type="PANTHER" id="PTHR34700:SF4">
    <property type="entry name" value="PHAGE-LIKE ELEMENT PBSX PROTEIN XKDP"/>
    <property type="match status" value="1"/>
</dbReference>
<dbReference type="HOGENOM" id="CLU_1314273_0_0_11"/>
<evidence type="ECO:0000256" key="1">
    <source>
        <dbReference type="SAM" id="MobiDB-lite"/>
    </source>
</evidence>
<evidence type="ECO:0000313" key="5">
    <source>
        <dbReference type="Proteomes" id="UP000006820"/>
    </source>
</evidence>
<dbReference type="InterPro" id="IPR018392">
    <property type="entry name" value="LysM"/>
</dbReference>
<gene>
    <name evidence="4" type="ordered locus">NFA_49840</name>
</gene>
<proteinExistence type="predicted"/>
<feature type="compositionally biased region" description="Pro residues" evidence="1">
    <location>
        <begin position="153"/>
        <end position="162"/>
    </location>
</feature>
<evidence type="ECO:0008006" key="6">
    <source>
        <dbReference type="Google" id="ProtNLM"/>
    </source>
</evidence>
<feature type="region of interest" description="Disordered" evidence="1">
    <location>
        <begin position="193"/>
        <end position="212"/>
    </location>
</feature>
<dbReference type="STRING" id="247156.NFA_49840"/>
<dbReference type="Pfam" id="PF01476">
    <property type="entry name" value="LysM"/>
    <property type="match status" value="1"/>
</dbReference>
<protein>
    <recommendedName>
        <fullName evidence="6">Lectin</fullName>
    </recommendedName>
</protein>
<dbReference type="InterPro" id="IPR036779">
    <property type="entry name" value="LysM_dom_sf"/>
</dbReference>
<organism evidence="4 5">
    <name type="scientific">Nocardia farcinica (strain IFM 10152)</name>
    <dbReference type="NCBI Taxonomy" id="247156"/>
    <lineage>
        <taxon>Bacteria</taxon>
        <taxon>Bacillati</taxon>
        <taxon>Actinomycetota</taxon>
        <taxon>Actinomycetes</taxon>
        <taxon>Mycobacteriales</taxon>
        <taxon>Nocardiaceae</taxon>
        <taxon>Nocardia</taxon>
    </lineage>
</organism>
<dbReference type="Proteomes" id="UP000006820">
    <property type="component" value="Chromosome"/>
</dbReference>
<dbReference type="PROSITE" id="PS51782">
    <property type="entry name" value="LYSM"/>
    <property type="match status" value="1"/>
</dbReference>
<sequence>MGFRLASQVGCCAQKIFERNNVGDTLRVGEELGLGQSLTGGAYTLTLQPDGNLVLSEPGGNVVWATQTHDQGVDKAVLQHDGNFVLYKGADAAWSTETNGKSADRLVVQADRNVVLYGTDGAALWASGTNTDNPLPAPEQQAEQAPAAAPVEDVPPPPPAPQPRTYTVEPGDTLWAIAERFYGDGNRYQEIADASGIPNPDAINPGQVLTIP</sequence>
<evidence type="ECO:0000259" key="3">
    <source>
        <dbReference type="PROSITE" id="PS51782"/>
    </source>
</evidence>
<dbReference type="AlphaFoldDB" id="Q5YPQ5"/>
<dbReference type="SMART" id="SM00257">
    <property type="entry name" value="LysM"/>
    <property type="match status" value="1"/>
</dbReference>
<feature type="domain" description="LysM" evidence="3">
    <location>
        <begin position="164"/>
        <end position="211"/>
    </location>
</feature>
<dbReference type="InterPro" id="IPR001480">
    <property type="entry name" value="Bulb-type_lectin_dom"/>
</dbReference>
<reference evidence="4 5" key="1">
    <citation type="journal article" date="2004" name="Proc. Natl. Acad. Sci. U.S.A.">
        <title>The complete genomic sequence of Nocardia farcinica IFM 10152.</title>
        <authorList>
            <person name="Ishikawa J."/>
            <person name="Yamashita A."/>
            <person name="Mikami Y."/>
            <person name="Hoshino Y."/>
            <person name="Kurita H."/>
            <person name="Hotta K."/>
            <person name="Shiba T."/>
            <person name="Hattori M."/>
        </authorList>
    </citation>
    <scope>NUCLEOTIDE SEQUENCE [LARGE SCALE GENOMIC DNA]</scope>
    <source>
        <strain evidence="4 5">IFM 10152</strain>
    </source>
</reference>
<feature type="domain" description="Bulb-type lectin" evidence="2">
    <location>
        <begin position="23"/>
        <end position="129"/>
    </location>
</feature>
<dbReference type="PROSITE" id="PS50927">
    <property type="entry name" value="BULB_LECTIN"/>
    <property type="match status" value="1"/>
</dbReference>
<evidence type="ECO:0000259" key="2">
    <source>
        <dbReference type="PROSITE" id="PS50927"/>
    </source>
</evidence>
<dbReference type="SUPFAM" id="SSF54106">
    <property type="entry name" value="LysM domain"/>
    <property type="match status" value="1"/>
</dbReference>
<dbReference type="EMBL" id="AP006618">
    <property type="protein sequence ID" value="BAD59836.1"/>
    <property type="molecule type" value="Genomic_DNA"/>
</dbReference>
<dbReference type="InterPro" id="IPR052196">
    <property type="entry name" value="Bact_Kbp"/>
</dbReference>
<dbReference type="Gene3D" id="3.10.350.10">
    <property type="entry name" value="LysM domain"/>
    <property type="match status" value="1"/>
</dbReference>
<evidence type="ECO:0000313" key="4">
    <source>
        <dbReference type="EMBL" id="BAD59836.1"/>
    </source>
</evidence>
<dbReference type="CDD" id="cd00028">
    <property type="entry name" value="B_lectin"/>
    <property type="match status" value="1"/>
</dbReference>
<dbReference type="InterPro" id="IPR036426">
    <property type="entry name" value="Bulb-type_lectin_dom_sf"/>
</dbReference>
<dbReference type="SMART" id="SM00108">
    <property type="entry name" value="B_lectin"/>
    <property type="match status" value="1"/>
</dbReference>
<dbReference type="KEGG" id="nfa:NFA_49840"/>
<keyword evidence="5" id="KW-1185">Reference proteome</keyword>
<dbReference type="eggNOG" id="COG1652">
    <property type="taxonomic scope" value="Bacteria"/>
</dbReference>
<name>Q5YPQ5_NOCFA</name>
<dbReference type="CDD" id="cd00118">
    <property type="entry name" value="LysM"/>
    <property type="match status" value="1"/>
</dbReference>
<feature type="compositionally biased region" description="Low complexity" evidence="1">
    <location>
        <begin position="138"/>
        <end position="152"/>
    </location>
</feature>
<dbReference type="Gene3D" id="2.90.10.10">
    <property type="entry name" value="Bulb-type lectin domain"/>
    <property type="match status" value="2"/>
</dbReference>
<dbReference type="SUPFAM" id="SSF51110">
    <property type="entry name" value="alpha-D-mannose-specific plant lectins"/>
    <property type="match status" value="1"/>
</dbReference>
<accession>Q5YPQ5</accession>
<dbReference type="PANTHER" id="PTHR34700">
    <property type="entry name" value="POTASSIUM BINDING PROTEIN KBP"/>
    <property type="match status" value="1"/>
</dbReference>